<protein>
    <submittedName>
        <fullName evidence="1">Uncharacterized protein</fullName>
    </submittedName>
</protein>
<dbReference type="Proteomes" id="UP001157915">
    <property type="component" value="Unassembled WGS sequence"/>
</dbReference>
<sequence length="64" mass="7620">MKDIIIESGNGDLKYYFPTSPLYDDFWDKILVGDSINKPYNDLNFSIYRNGELVEHMDLYFDFN</sequence>
<keyword evidence="2" id="KW-1185">Reference proteome</keyword>
<comment type="caution">
    <text evidence="1">The sequence shown here is derived from an EMBL/GenBank/DDBJ whole genome shotgun (WGS) entry which is preliminary data.</text>
</comment>
<evidence type="ECO:0000313" key="1">
    <source>
        <dbReference type="EMBL" id="SMP09842.1"/>
    </source>
</evidence>
<gene>
    <name evidence="1" type="ORF">SAMN06265367_101892</name>
</gene>
<reference evidence="1 2" key="1">
    <citation type="submission" date="2017-05" db="EMBL/GenBank/DDBJ databases">
        <authorList>
            <person name="Varghese N."/>
            <person name="Submissions S."/>
        </authorList>
    </citation>
    <scope>NUCLEOTIDE SEQUENCE [LARGE SCALE GENOMIC DNA]</scope>
    <source>
        <strain evidence="1 2">DSM 15360</strain>
    </source>
</reference>
<dbReference type="EMBL" id="FXUA01000001">
    <property type="protein sequence ID" value="SMP09842.1"/>
    <property type="molecule type" value="Genomic_DNA"/>
</dbReference>
<organism evidence="1 2">
    <name type="scientific">Algoriphagus winogradskyi</name>
    <dbReference type="NCBI Taxonomy" id="237017"/>
    <lineage>
        <taxon>Bacteria</taxon>
        <taxon>Pseudomonadati</taxon>
        <taxon>Bacteroidota</taxon>
        <taxon>Cytophagia</taxon>
        <taxon>Cytophagales</taxon>
        <taxon>Cyclobacteriaceae</taxon>
        <taxon>Algoriphagus</taxon>
    </lineage>
</organism>
<proteinExistence type="predicted"/>
<evidence type="ECO:0000313" key="2">
    <source>
        <dbReference type="Proteomes" id="UP001157915"/>
    </source>
</evidence>
<accession>A0ABY1NHI1</accession>
<name>A0ABY1NHI1_9BACT</name>